<dbReference type="FunFam" id="3.30.160.60:FF:000942">
    <property type="entry name" value="Snail zinc finger protein"/>
    <property type="match status" value="1"/>
</dbReference>
<name>A0A6P5KKZ6_PHACI</name>
<dbReference type="GO" id="GO:0000981">
    <property type="term" value="F:DNA-binding transcription factor activity, RNA polymerase II-specific"/>
    <property type="evidence" value="ECO:0007669"/>
    <property type="project" value="TreeGrafter"/>
</dbReference>
<dbReference type="PANTHER" id="PTHR24388:SF40">
    <property type="entry name" value="ZINC FINGER PROTEIN SNAI3"/>
    <property type="match status" value="1"/>
</dbReference>
<evidence type="ECO:0000256" key="6">
    <source>
        <dbReference type="ARBA" id="ARBA00023125"/>
    </source>
</evidence>
<comment type="subcellular location">
    <subcellularLocation>
        <location evidence="1">Nucleus</location>
    </subcellularLocation>
</comment>
<evidence type="ECO:0000256" key="2">
    <source>
        <dbReference type="ARBA" id="ARBA00022723"/>
    </source>
</evidence>
<organism evidence="12 13">
    <name type="scientific">Phascolarctos cinereus</name>
    <name type="common">Koala</name>
    <dbReference type="NCBI Taxonomy" id="38626"/>
    <lineage>
        <taxon>Eukaryota</taxon>
        <taxon>Metazoa</taxon>
        <taxon>Chordata</taxon>
        <taxon>Craniata</taxon>
        <taxon>Vertebrata</taxon>
        <taxon>Euteleostomi</taxon>
        <taxon>Mammalia</taxon>
        <taxon>Metatheria</taxon>
        <taxon>Diprotodontia</taxon>
        <taxon>Phascolarctidae</taxon>
        <taxon>Phascolarctos</taxon>
    </lineage>
</organism>
<reference evidence="13" key="1">
    <citation type="submission" date="2025-08" db="UniProtKB">
        <authorList>
            <consortium name="RefSeq"/>
        </authorList>
    </citation>
    <scope>IDENTIFICATION</scope>
    <source>
        <tissue evidence="13">Spleen</tissue>
    </source>
</reference>
<dbReference type="PROSITE" id="PS50157">
    <property type="entry name" value="ZINC_FINGER_C2H2_2"/>
    <property type="match status" value="5"/>
</dbReference>
<evidence type="ECO:0000256" key="9">
    <source>
        <dbReference type="PROSITE-ProRule" id="PRU00042"/>
    </source>
</evidence>
<dbReference type="PANTHER" id="PTHR24388">
    <property type="entry name" value="ZINC FINGER PROTEIN"/>
    <property type="match status" value="1"/>
</dbReference>
<feature type="region of interest" description="Disordered" evidence="10">
    <location>
        <begin position="72"/>
        <end position="128"/>
    </location>
</feature>
<evidence type="ECO:0000313" key="13">
    <source>
        <dbReference type="RefSeq" id="XP_020845131.1"/>
    </source>
</evidence>
<feature type="domain" description="C2H2-type" evidence="11">
    <location>
        <begin position="443"/>
        <end position="470"/>
    </location>
</feature>
<evidence type="ECO:0000256" key="8">
    <source>
        <dbReference type="ARBA" id="ARBA00037948"/>
    </source>
</evidence>
<dbReference type="GeneID" id="110210488"/>
<dbReference type="GO" id="GO:0000122">
    <property type="term" value="P:negative regulation of transcription by RNA polymerase II"/>
    <property type="evidence" value="ECO:0007669"/>
    <property type="project" value="UniProtKB-ARBA"/>
</dbReference>
<keyword evidence="7" id="KW-0539">Nucleus</keyword>
<dbReference type="SUPFAM" id="SSF57667">
    <property type="entry name" value="beta-beta-alpha zinc fingers"/>
    <property type="match status" value="3"/>
</dbReference>
<dbReference type="KEGG" id="pcw:110210488"/>
<gene>
    <name evidence="13" type="primary">SNAI3</name>
</gene>
<comment type="similarity">
    <text evidence="8">Belongs to the snail C2H2-type zinc-finger protein family.</text>
</comment>
<feature type="domain" description="C2H2-type" evidence="11">
    <location>
        <begin position="358"/>
        <end position="385"/>
    </location>
</feature>
<evidence type="ECO:0000259" key="11">
    <source>
        <dbReference type="PROSITE" id="PS50157"/>
    </source>
</evidence>
<evidence type="ECO:0000256" key="5">
    <source>
        <dbReference type="ARBA" id="ARBA00022833"/>
    </source>
</evidence>
<dbReference type="SMART" id="SM00355">
    <property type="entry name" value="ZnF_C2H2"/>
    <property type="match status" value="5"/>
</dbReference>
<dbReference type="FunFam" id="3.30.160.60:FF:000207">
    <property type="entry name" value="zinc finger protein SNAI2"/>
    <property type="match status" value="1"/>
</dbReference>
<keyword evidence="2" id="KW-0479">Metal-binding</keyword>
<evidence type="ECO:0000256" key="7">
    <source>
        <dbReference type="ARBA" id="ARBA00023242"/>
    </source>
</evidence>
<dbReference type="FunFam" id="3.30.160.60:FF:000085">
    <property type="entry name" value="Snail zinc finger protein"/>
    <property type="match status" value="1"/>
</dbReference>
<evidence type="ECO:0000256" key="1">
    <source>
        <dbReference type="ARBA" id="ARBA00004123"/>
    </source>
</evidence>
<dbReference type="PROSITE" id="PS00028">
    <property type="entry name" value="ZINC_FINGER_C2H2_1"/>
    <property type="match status" value="4"/>
</dbReference>
<sequence length="498" mass="53602">MACAAYVQDCYYSSQCVPTCCFLTCLSPQDFGMAHLLKWLTEWLLDVRQLLGVTGPEPGVCRTPVRWQRSLREAAPSAPPPALVPGPGRTGGSPGQRPLSPHLGPPRGIHGTHRARAQSATPFSLPGKMPRSFLVKKHWSNRIPNYGQLESQKGASPAGVRAGECGGGGVGGGRCWNFLGNIDGEGKEGEGGCQGSRGPETMAPSGNPPTAPDLCLRADSQLSRPPKINGSRYTCEGLVFPLLLQDRAAPSASNDAPSLWDRKSVIACISLPLPLNGEARGTSSPGPLEISVVDSLDGRAPGAPLKESLNHLNLSPLLNMPKQWPLNPGPEVDKAPDKLLGGGGPQEGSPPLGSVGCFECFDCHKTYHTFSGLSKHRQLHCDLQACRFFSCKYCDKEYSSLGALKMHIRTHTLPCICKICGKAFSRPWLLQGHIRTHTGEKPYACSHCSRAFADRSNLRAHLQTHSDIKKYQCKSCTKTFSRMSLLTRHKEAGSCPAS</sequence>
<protein>
    <submittedName>
        <fullName evidence="13">Zinc finger protein SNAI3</fullName>
    </submittedName>
</protein>
<keyword evidence="5" id="KW-0862">Zinc</keyword>
<accession>A0A6P5KKZ6</accession>
<feature type="region of interest" description="Disordered" evidence="10">
    <location>
        <begin position="323"/>
        <end position="347"/>
    </location>
</feature>
<keyword evidence="4 9" id="KW-0863">Zinc-finger</keyword>
<feature type="domain" description="C2H2-type" evidence="11">
    <location>
        <begin position="389"/>
        <end position="412"/>
    </location>
</feature>
<keyword evidence="6" id="KW-0238">DNA-binding</keyword>
<proteinExistence type="inferred from homology"/>
<dbReference type="GO" id="GO:0000978">
    <property type="term" value="F:RNA polymerase II cis-regulatory region sequence-specific DNA binding"/>
    <property type="evidence" value="ECO:0007669"/>
    <property type="project" value="TreeGrafter"/>
</dbReference>
<dbReference type="InterPro" id="IPR050527">
    <property type="entry name" value="Snail/Krueppel_Znf"/>
</dbReference>
<keyword evidence="12" id="KW-1185">Reference proteome</keyword>
<keyword evidence="3" id="KW-0677">Repeat</keyword>
<feature type="domain" description="C2H2-type" evidence="11">
    <location>
        <begin position="415"/>
        <end position="442"/>
    </location>
</feature>
<dbReference type="GO" id="GO:0005634">
    <property type="term" value="C:nucleus"/>
    <property type="evidence" value="ECO:0007669"/>
    <property type="project" value="UniProtKB-SubCell"/>
</dbReference>
<dbReference type="FunFam" id="3.30.160.60:FF:000860">
    <property type="entry name" value="zinc finger protein SNAI2"/>
    <property type="match status" value="1"/>
</dbReference>
<evidence type="ECO:0000313" key="12">
    <source>
        <dbReference type="Proteomes" id="UP000515140"/>
    </source>
</evidence>
<evidence type="ECO:0000256" key="4">
    <source>
        <dbReference type="ARBA" id="ARBA00022771"/>
    </source>
</evidence>
<dbReference type="InterPro" id="IPR036236">
    <property type="entry name" value="Znf_C2H2_sf"/>
</dbReference>
<dbReference type="GO" id="GO:0008270">
    <property type="term" value="F:zinc ion binding"/>
    <property type="evidence" value="ECO:0007669"/>
    <property type="project" value="UniProtKB-KW"/>
</dbReference>
<dbReference type="InterPro" id="IPR013087">
    <property type="entry name" value="Znf_C2H2_type"/>
</dbReference>
<dbReference type="InParanoid" id="A0A6P5KKZ6"/>
<dbReference type="Proteomes" id="UP000515140">
    <property type="component" value="Unplaced"/>
</dbReference>
<dbReference type="FunCoup" id="A0A6P5KKZ6">
    <property type="interactions" value="10"/>
</dbReference>
<dbReference type="RefSeq" id="XP_020845131.1">
    <property type="nucleotide sequence ID" value="XM_020989472.1"/>
</dbReference>
<dbReference type="AlphaFoldDB" id="A0A6P5KKZ6"/>
<feature type="region of interest" description="Disordered" evidence="10">
    <location>
        <begin position="187"/>
        <end position="211"/>
    </location>
</feature>
<feature type="domain" description="C2H2-type" evidence="11">
    <location>
        <begin position="471"/>
        <end position="490"/>
    </location>
</feature>
<evidence type="ECO:0000256" key="3">
    <source>
        <dbReference type="ARBA" id="ARBA00022737"/>
    </source>
</evidence>
<dbReference type="Gene3D" id="3.30.160.60">
    <property type="entry name" value="Classic Zinc Finger"/>
    <property type="match status" value="4"/>
</dbReference>
<dbReference type="Pfam" id="PF00096">
    <property type="entry name" value="zf-C2H2"/>
    <property type="match status" value="4"/>
</dbReference>
<dbReference type="CTD" id="333929"/>
<evidence type="ECO:0000256" key="10">
    <source>
        <dbReference type="SAM" id="MobiDB-lite"/>
    </source>
</evidence>